<evidence type="ECO:0000313" key="4">
    <source>
        <dbReference type="Proteomes" id="UP000196402"/>
    </source>
</evidence>
<evidence type="ECO:0000313" key="3">
    <source>
        <dbReference type="EMBL" id="SCO69354.1"/>
    </source>
</evidence>
<feature type="region of interest" description="Disordered" evidence="2">
    <location>
        <begin position="21"/>
        <end position="68"/>
    </location>
</feature>
<name>A0A1G4H3C7_PLAVI</name>
<sequence length="433" mass="48745">MLARRSPFARLLSSRTGHAFRRGGFAKLGPPPRRHKSSTTQVEDAPVEESSQQASHHDSHVGLHDSHVGLHDSHPFGHRFAHHKYVDFFRDESMSVGIVSFRSAVHGKKNILGDFLEELKNVVEHITNVMANEETNTFYIKEFPRGDNYLVQNMRNRIPYVDNRLKVLILTGGNEPIGSGEASMSGSTPDYNSFLKNDEQLNVQLANSFRYLCNTIQHLPLITISSINGQCHNSGMDLLLSTDFKLSSEESTFGFNKAHLGLLPYGGGTQKLFRAIPMSYAKHLLLTGDTIRAKDALRINLIDICMGHNEDHFVQNSCVHFDANLAKKEKMQIIKESVGTFFADVFSNELFKDRVKDSCFVFSLFFAFQFLFIPTNALQNVKMSILEGMSLAEPNLYLDHDRAVFERNINAPQRAEILAYLKRRVSGAPSVPT</sequence>
<dbReference type="SUPFAM" id="SSF52096">
    <property type="entry name" value="ClpP/crotonase"/>
    <property type="match status" value="1"/>
</dbReference>
<dbReference type="AlphaFoldDB" id="A0A1G4H3C7"/>
<evidence type="ECO:0000256" key="1">
    <source>
        <dbReference type="ARBA" id="ARBA00005254"/>
    </source>
</evidence>
<dbReference type="VEuPathDB" id="PlasmoDB:PVPAM_130039900"/>
<comment type="similarity">
    <text evidence="1">Belongs to the enoyl-CoA hydratase/isomerase family.</text>
</comment>
<dbReference type="PANTHER" id="PTHR11941">
    <property type="entry name" value="ENOYL-COA HYDRATASE-RELATED"/>
    <property type="match status" value="1"/>
</dbReference>
<dbReference type="CDD" id="cd06558">
    <property type="entry name" value="crotonase-like"/>
    <property type="match status" value="1"/>
</dbReference>
<dbReference type="VEuPathDB" id="PlasmoDB:PVP01_1324100"/>
<dbReference type="GO" id="GO:0006635">
    <property type="term" value="P:fatty acid beta-oxidation"/>
    <property type="evidence" value="ECO:0007669"/>
    <property type="project" value="TreeGrafter"/>
</dbReference>
<dbReference type="VEuPathDB" id="PlasmoDB:PVW1_130031400"/>
<dbReference type="Pfam" id="PF00378">
    <property type="entry name" value="ECH_1"/>
    <property type="match status" value="1"/>
</dbReference>
<dbReference type="Proteomes" id="UP000196402">
    <property type="component" value="Chromosome 13"/>
</dbReference>
<dbReference type="Gene3D" id="3.90.226.10">
    <property type="entry name" value="2-enoyl-CoA Hydratase, Chain A, domain 1"/>
    <property type="match status" value="1"/>
</dbReference>
<proteinExistence type="inferred from homology"/>
<protein>
    <submittedName>
        <fullName evidence="3">Enoyl-CoA hydratase, putative</fullName>
    </submittedName>
</protein>
<dbReference type="EMBL" id="LT615251">
    <property type="protein sequence ID" value="SCO69354.1"/>
    <property type="molecule type" value="Genomic_DNA"/>
</dbReference>
<dbReference type="PANTHER" id="PTHR11941:SF171">
    <property type="entry name" value="SD19268P"/>
    <property type="match status" value="1"/>
</dbReference>
<organism evidence="3 4">
    <name type="scientific">Plasmodium vivax</name>
    <name type="common">malaria parasite P. vivax</name>
    <dbReference type="NCBI Taxonomy" id="5855"/>
    <lineage>
        <taxon>Eukaryota</taxon>
        <taxon>Sar</taxon>
        <taxon>Alveolata</taxon>
        <taxon>Apicomplexa</taxon>
        <taxon>Aconoidasida</taxon>
        <taxon>Haemosporida</taxon>
        <taxon>Plasmodiidae</taxon>
        <taxon>Plasmodium</taxon>
        <taxon>Plasmodium (Plasmodium)</taxon>
    </lineage>
</organism>
<accession>A0A1G4H3C7</accession>
<evidence type="ECO:0000256" key="2">
    <source>
        <dbReference type="SAM" id="MobiDB-lite"/>
    </source>
</evidence>
<dbReference type="InterPro" id="IPR029045">
    <property type="entry name" value="ClpP/crotonase-like_dom_sf"/>
</dbReference>
<feature type="compositionally biased region" description="Basic and acidic residues" evidence="2">
    <location>
        <begin position="55"/>
        <end position="68"/>
    </location>
</feature>
<dbReference type="VEuPathDB" id="PlasmoDB:PVX_085265"/>
<dbReference type="GO" id="GO:0005739">
    <property type="term" value="C:mitochondrion"/>
    <property type="evidence" value="ECO:0007669"/>
    <property type="project" value="TreeGrafter"/>
</dbReference>
<dbReference type="InterPro" id="IPR001753">
    <property type="entry name" value="Enoyl-CoA_hydra/iso"/>
</dbReference>
<dbReference type="eggNOG" id="KOG1679">
    <property type="taxonomic scope" value="Eukaryota"/>
</dbReference>
<gene>
    <name evidence="3" type="ORF">PVT01_130029700</name>
</gene>
<reference evidence="3 4" key="1">
    <citation type="submission" date="2016-07" db="EMBL/GenBank/DDBJ databases">
        <authorList>
            <consortium name="Pathogen Informatics"/>
        </authorList>
    </citation>
    <scope>NUCLEOTIDE SEQUENCE [LARGE SCALE GENOMIC DNA]</scope>
</reference>